<keyword evidence="3" id="KW-0238">DNA-binding</keyword>
<feature type="domain" description="DNA mismatch repair proteins mutS family" evidence="5">
    <location>
        <begin position="365"/>
        <end position="550"/>
    </location>
</feature>
<dbReference type="InterPro" id="IPR027417">
    <property type="entry name" value="P-loop_NTPase"/>
</dbReference>
<dbReference type="Proteomes" id="UP000593601">
    <property type="component" value="Chromosome"/>
</dbReference>
<keyword evidence="7" id="KW-1185">Reference proteome</keyword>
<reference evidence="6 7" key="1">
    <citation type="submission" date="2020-10" db="EMBL/GenBank/DDBJ databases">
        <title>Blautia liquoris sp.nov., isolated from the mud in a fermentation cellar used for the production of Chinese strong-flavoured liquor.</title>
        <authorList>
            <person name="Lu L."/>
        </authorList>
    </citation>
    <scope>NUCLEOTIDE SEQUENCE [LARGE SCALE GENOMIC DNA]</scope>
    <source>
        <strain evidence="6 7">LZLJ-3</strain>
    </source>
</reference>
<dbReference type="Pfam" id="PF00488">
    <property type="entry name" value="MutS_V"/>
    <property type="match status" value="1"/>
</dbReference>
<dbReference type="SUPFAM" id="SSF52540">
    <property type="entry name" value="P-loop containing nucleoside triphosphate hydrolases"/>
    <property type="match status" value="1"/>
</dbReference>
<dbReference type="SMART" id="SM00534">
    <property type="entry name" value="MUTSac"/>
    <property type="match status" value="1"/>
</dbReference>
<keyword evidence="4" id="KW-1133">Transmembrane helix</keyword>
<dbReference type="Gene3D" id="1.10.1420.10">
    <property type="match status" value="1"/>
</dbReference>
<organism evidence="6 7">
    <name type="scientific">Blautia liquoris</name>
    <dbReference type="NCBI Taxonomy" id="2779518"/>
    <lineage>
        <taxon>Bacteria</taxon>
        <taxon>Bacillati</taxon>
        <taxon>Bacillota</taxon>
        <taxon>Clostridia</taxon>
        <taxon>Lachnospirales</taxon>
        <taxon>Lachnospiraceae</taxon>
        <taxon>Blautia</taxon>
    </lineage>
</organism>
<dbReference type="InterPro" id="IPR000432">
    <property type="entry name" value="DNA_mismatch_repair_MutS_C"/>
</dbReference>
<keyword evidence="4" id="KW-0472">Membrane</keyword>
<evidence type="ECO:0000313" key="7">
    <source>
        <dbReference type="Proteomes" id="UP000593601"/>
    </source>
</evidence>
<dbReference type="GO" id="GO:0005524">
    <property type="term" value="F:ATP binding"/>
    <property type="evidence" value="ECO:0007669"/>
    <property type="project" value="UniProtKB-KW"/>
</dbReference>
<dbReference type="EMBL" id="CP063304">
    <property type="protein sequence ID" value="QOV20502.1"/>
    <property type="molecule type" value="Genomic_DNA"/>
</dbReference>
<protein>
    <submittedName>
        <fullName evidence="6">DNA mismatch repair protein MutS</fullName>
    </submittedName>
</protein>
<evidence type="ECO:0000313" key="6">
    <source>
        <dbReference type="EMBL" id="QOV20502.1"/>
    </source>
</evidence>
<dbReference type="PANTHER" id="PTHR11361:SF152">
    <property type="entry name" value="DNA MISMATCH REPAIR PROTEIN"/>
    <property type="match status" value="1"/>
</dbReference>
<evidence type="ECO:0000256" key="2">
    <source>
        <dbReference type="ARBA" id="ARBA00022840"/>
    </source>
</evidence>
<name>A0A7M2RMC0_9FIRM</name>
<evidence type="ECO:0000256" key="4">
    <source>
        <dbReference type="SAM" id="Phobius"/>
    </source>
</evidence>
<feature type="transmembrane region" description="Helical" evidence="4">
    <location>
        <begin position="6"/>
        <end position="24"/>
    </location>
</feature>
<dbReference type="GO" id="GO:0140664">
    <property type="term" value="F:ATP-dependent DNA damage sensor activity"/>
    <property type="evidence" value="ECO:0007669"/>
    <property type="project" value="InterPro"/>
</dbReference>
<dbReference type="SUPFAM" id="SSF48334">
    <property type="entry name" value="DNA repair protein MutS, domain III"/>
    <property type="match status" value="1"/>
</dbReference>
<dbReference type="GO" id="GO:0030983">
    <property type="term" value="F:mismatched DNA binding"/>
    <property type="evidence" value="ECO:0007669"/>
    <property type="project" value="InterPro"/>
</dbReference>
<dbReference type="InterPro" id="IPR045076">
    <property type="entry name" value="MutS"/>
</dbReference>
<evidence type="ECO:0000256" key="3">
    <source>
        <dbReference type="ARBA" id="ARBA00023125"/>
    </source>
</evidence>
<dbReference type="KEGG" id="bliq:INP51_06035"/>
<dbReference type="GO" id="GO:0005829">
    <property type="term" value="C:cytosol"/>
    <property type="evidence" value="ECO:0007669"/>
    <property type="project" value="TreeGrafter"/>
</dbReference>
<accession>A0A7M2RMC0</accession>
<dbReference type="InterPro" id="IPR036187">
    <property type="entry name" value="DNA_mismatch_repair_MutS_sf"/>
</dbReference>
<evidence type="ECO:0000259" key="5">
    <source>
        <dbReference type="SMART" id="SM00534"/>
    </source>
</evidence>
<dbReference type="RefSeq" id="WP_193736822.1">
    <property type="nucleotide sequence ID" value="NZ_CP063304.1"/>
</dbReference>
<dbReference type="PANTHER" id="PTHR11361">
    <property type="entry name" value="DNA MISMATCH REPAIR PROTEIN MUTS FAMILY MEMBER"/>
    <property type="match status" value="1"/>
</dbReference>
<gene>
    <name evidence="6" type="ORF">INP51_06035</name>
</gene>
<keyword evidence="1" id="KW-0547">Nucleotide-binding</keyword>
<dbReference type="Gene3D" id="3.40.50.300">
    <property type="entry name" value="P-loop containing nucleotide triphosphate hydrolases"/>
    <property type="match status" value="1"/>
</dbReference>
<feature type="transmembrane region" description="Helical" evidence="4">
    <location>
        <begin position="168"/>
        <end position="201"/>
    </location>
</feature>
<sequence>MKEEDIIIIGTIVCLLIVMILVMIKNNFARKKRLLERIREGWGKVSDREYSENELAGIKKYSERMRGEQFYLDDITWNDLGMDDIFFLINNTMSSCGEDYLYAMLRLPLSDEKTLDERERLITYFSEHENERIALQRIFASIGKIKDISLTDYVYRINNADRKKKGKYIFLCFLSFISIVTLFLMPLAGVLFFLAIAVVNISVHLKDSSSMEPYFKSLSCILRVLYAADELKKLHIPEIKNYTGRIAEDAQKMKTIKRKARMLTNSKGMEDFWALLASYINSFFLLDFIMFYGVLDEYDGHIKEIEELIELIGILDSALAVSSFREYLPFYSSPEFIDEDPVSLEVHDLYHPLISDPVANSICVSGGVLITGSNASGKSTFLKMIAVNAILAQSMHTCIASQYRACKFKVMTSMALHDNLLGGESYFIVEIKSLKRIMDEAEKGEPLLCIIDEVLRGTNTIERIAASSEILNALSLSHVVCFAATHDIELSQILKDVYENYHFEEEVTGQDVRFNYMLKPGNASSRNAITLLEMLGYDKSIVKDARAEAGVFETEGIWKPLKGEDKNEG</sequence>
<keyword evidence="4" id="KW-0812">Transmembrane</keyword>
<evidence type="ECO:0000256" key="1">
    <source>
        <dbReference type="ARBA" id="ARBA00022741"/>
    </source>
</evidence>
<proteinExistence type="predicted"/>
<dbReference type="AlphaFoldDB" id="A0A7M2RMC0"/>
<keyword evidence="2" id="KW-0067">ATP-binding</keyword>
<dbReference type="GO" id="GO:0006298">
    <property type="term" value="P:mismatch repair"/>
    <property type="evidence" value="ECO:0007669"/>
    <property type="project" value="InterPro"/>
</dbReference>
<feature type="transmembrane region" description="Helical" evidence="4">
    <location>
        <begin position="272"/>
        <end position="295"/>
    </location>
</feature>